<dbReference type="Pfam" id="PF12770">
    <property type="entry name" value="CHAT"/>
    <property type="match status" value="1"/>
</dbReference>
<dbReference type="EMBL" id="JSZA02000017">
    <property type="protein sequence ID" value="KHD06650.2"/>
    <property type="molecule type" value="Genomic_DNA"/>
</dbReference>
<dbReference type="AlphaFoldDB" id="A0A0A6P720"/>
<gene>
    <name evidence="3" type="ORF">PN36_06085</name>
</gene>
<protein>
    <recommendedName>
        <fullName evidence="2">CHAT domain-containing protein</fullName>
    </recommendedName>
</protein>
<evidence type="ECO:0000313" key="3">
    <source>
        <dbReference type="EMBL" id="KHD06650.2"/>
    </source>
</evidence>
<dbReference type="Proteomes" id="UP000030428">
    <property type="component" value="Unassembled WGS sequence"/>
</dbReference>
<feature type="chain" id="PRO_5020028718" description="CHAT domain-containing protein" evidence="1">
    <location>
        <begin position="40"/>
        <end position="578"/>
    </location>
</feature>
<reference evidence="3 4" key="1">
    <citation type="journal article" date="2016" name="Front. Microbiol.">
        <title>Single-Cell (Meta-)Genomics of a Dimorphic Candidatus Thiomargarita nelsonii Reveals Genomic Plasticity.</title>
        <authorList>
            <person name="Flood B.E."/>
            <person name="Fliss P."/>
            <person name="Jones D.S."/>
            <person name="Dick G.J."/>
            <person name="Jain S."/>
            <person name="Kaster A.K."/>
            <person name="Winkel M."/>
            <person name="Mussmann M."/>
            <person name="Bailey J."/>
        </authorList>
    </citation>
    <scope>NUCLEOTIDE SEQUENCE [LARGE SCALE GENOMIC DNA]</scope>
    <source>
        <strain evidence="3">Hydrate Ridge</strain>
    </source>
</reference>
<accession>A0A0A6P720</accession>
<keyword evidence="4" id="KW-1185">Reference proteome</keyword>
<dbReference type="InterPro" id="IPR024983">
    <property type="entry name" value="CHAT_dom"/>
</dbReference>
<name>A0A0A6P720_9GAMM</name>
<dbReference type="PANTHER" id="PTHR10098:SF108">
    <property type="entry name" value="TETRATRICOPEPTIDE REPEAT PROTEIN 28"/>
    <property type="match status" value="1"/>
</dbReference>
<proteinExistence type="predicted"/>
<dbReference type="PANTHER" id="PTHR10098">
    <property type="entry name" value="RAPSYN-RELATED"/>
    <property type="match status" value="1"/>
</dbReference>
<keyword evidence="1" id="KW-0732">Signal</keyword>
<feature type="domain" description="CHAT" evidence="2">
    <location>
        <begin position="281"/>
        <end position="576"/>
    </location>
</feature>
<sequence length="578" mass="65690">MVISVQDKSWTPSNGNSKKMRQSLLLILTVLLSTQNALADESAQIKRLIDTVYSQGCQNIDQQLSPLFSSANPIKGLRQAIFFTQAKSLHTDNFVLEILYRLQWQLGKIFKSQEKWEQASYAYQQAKQALERLRKMGIKPSQTVSQQVYYGLVDILFTRYEKEKRQGLLKEVVETVELFKQAELENYFQDDCLVTGNADRVENHLGKQTAIFYPILFPKAAGTRSVELLLISPNKKIKWIKPPWRSVNEDISNFKEKVEAFRRALENPPRENPPGKSAKQHGNALYQLLLKPIENQLKNIKVLVFVPDGILRTIPLVALFDGQAFVVDKHYAVVTIPGLSLTKSVGTPLRKNPRILLAGMSQAVSLTKSVYFSQLSKTQEALRAIQRLYPDHNRVIQDEEFLISQLKQEMYKIPSNTIVHLHTHATFGKEQKDTFLLTYNTKLDQNDRLTMDRLEDIFSIGELRQSPIELLTLGACETAKGDEQAALGLAGVAFKSGAKSVLATLWRVDERFTSKLMEGFYKRLKAGQSRVHALQGAQREIMSLKESREGIVPRDGSEKTSSLIARYWAPFILIGDWF</sequence>
<organism evidence="3 4">
    <name type="scientific">Candidatus Thiomargarita nelsonii</name>
    <dbReference type="NCBI Taxonomy" id="1003181"/>
    <lineage>
        <taxon>Bacteria</taxon>
        <taxon>Pseudomonadati</taxon>
        <taxon>Pseudomonadota</taxon>
        <taxon>Gammaproteobacteria</taxon>
        <taxon>Thiotrichales</taxon>
        <taxon>Thiotrichaceae</taxon>
        <taxon>Thiomargarita</taxon>
    </lineage>
</organism>
<evidence type="ECO:0000259" key="2">
    <source>
        <dbReference type="Pfam" id="PF12770"/>
    </source>
</evidence>
<comment type="caution">
    <text evidence="3">The sequence shown here is derived from an EMBL/GenBank/DDBJ whole genome shotgun (WGS) entry which is preliminary data.</text>
</comment>
<evidence type="ECO:0000313" key="4">
    <source>
        <dbReference type="Proteomes" id="UP000030428"/>
    </source>
</evidence>
<evidence type="ECO:0000256" key="1">
    <source>
        <dbReference type="SAM" id="SignalP"/>
    </source>
</evidence>
<feature type="signal peptide" evidence="1">
    <location>
        <begin position="1"/>
        <end position="39"/>
    </location>
</feature>